<dbReference type="CDD" id="cd06588">
    <property type="entry name" value="PhnB_like"/>
    <property type="match status" value="1"/>
</dbReference>
<proteinExistence type="predicted"/>
<feature type="domain" description="Glyoxalase/fosfomycin resistance/dioxygenase" evidence="1">
    <location>
        <begin position="10"/>
        <end position="139"/>
    </location>
</feature>
<dbReference type="PANTHER" id="PTHR33990">
    <property type="entry name" value="PROTEIN YJDN-RELATED"/>
    <property type="match status" value="1"/>
</dbReference>
<dbReference type="EMBL" id="VSSQ01000731">
    <property type="protein sequence ID" value="MPM00444.1"/>
    <property type="molecule type" value="Genomic_DNA"/>
</dbReference>
<gene>
    <name evidence="2" type="ORF">SDC9_46668</name>
</gene>
<reference evidence="2" key="1">
    <citation type="submission" date="2019-08" db="EMBL/GenBank/DDBJ databases">
        <authorList>
            <person name="Kucharzyk K."/>
            <person name="Murdoch R.W."/>
            <person name="Higgins S."/>
            <person name="Loffler F."/>
        </authorList>
    </citation>
    <scope>NUCLEOTIDE SEQUENCE</scope>
</reference>
<organism evidence="2">
    <name type="scientific">bioreactor metagenome</name>
    <dbReference type="NCBI Taxonomy" id="1076179"/>
    <lineage>
        <taxon>unclassified sequences</taxon>
        <taxon>metagenomes</taxon>
        <taxon>ecological metagenomes</taxon>
    </lineage>
</organism>
<accession>A0A644WDN3</accession>
<sequence length="145" mass="16535">MSTVSTYLNFTRETEAAFNFYKTVFGTEYIHPPMRFGDIPGQEGAPALPEADRKLIMHAELPILGGHMLMGTDAPESMGFRLQQGNNVYIMLQPDTREETKRLFDALAADGIVEQELQDMFWGDYYGSCKDKFGVQWMFNCTEKK</sequence>
<comment type="caution">
    <text evidence="2">The sequence shown here is derived from an EMBL/GenBank/DDBJ whole genome shotgun (WGS) entry which is preliminary data.</text>
</comment>
<dbReference type="Gene3D" id="3.10.180.10">
    <property type="entry name" value="2,3-Dihydroxybiphenyl 1,2-Dioxygenase, domain 1"/>
    <property type="match status" value="1"/>
</dbReference>
<protein>
    <recommendedName>
        <fullName evidence="1">Glyoxalase/fosfomycin resistance/dioxygenase domain-containing protein</fullName>
    </recommendedName>
</protein>
<dbReference type="Pfam" id="PF00903">
    <property type="entry name" value="Glyoxalase"/>
    <property type="match status" value="1"/>
</dbReference>
<dbReference type="InterPro" id="IPR004360">
    <property type="entry name" value="Glyas_Fos-R_dOase_dom"/>
</dbReference>
<evidence type="ECO:0000313" key="2">
    <source>
        <dbReference type="EMBL" id="MPM00444.1"/>
    </source>
</evidence>
<evidence type="ECO:0000259" key="1">
    <source>
        <dbReference type="Pfam" id="PF00903"/>
    </source>
</evidence>
<name>A0A644WDN3_9ZZZZ</name>
<dbReference type="InterPro" id="IPR029068">
    <property type="entry name" value="Glyas_Bleomycin-R_OHBP_Dase"/>
</dbReference>
<dbReference type="AlphaFoldDB" id="A0A644WDN3"/>
<dbReference type="InterPro" id="IPR028973">
    <property type="entry name" value="PhnB-like"/>
</dbReference>
<dbReference type="PANTHER" id="PTHR33990:SF1">
    <property type="entry name" value="PROTEIN YJDN"/>
    <property type="match status" value="1"/>
</dbReference>
<dbReference type="SUPFAM" id="SSF54593">
    <property type="entry name" value="Glyoxalase/Bleomycin resistance protein/Dihydroxybiphenyl dioxygenase"/>
    <property type="match status" value="1"/>
</dbReference>